<dbReference type="Proteomes" id="UP001054837">
    <property type="component" value="Unassembled WGS sequence"/>
</dbReference>
<sequence length="387" mass="45590">MYEQNILKLLIIVYLVTFNFSTTHFITNPETARHIYAFSREELHAKTNHTRHEMSLESLYNKIAEMQQAETDHTLPEMNLDSIYDGIIQMRHAKTNHTRPETSLESLYNEIAEMQHAETAHTLPDVILDSLYDIMQMRHAKTNHTRPETSLESLYDDMEMRHAKTNHTRSEMSLESFNGDMEVTQVKTNHTRPRTRNQYNTEDHHIKSYKMAPRVTRLVALMRVEKTLRYIKNRQITHHRTNNSSLEIPDEKKSARNIEERTKTNNSCPVSKMIHSGTHFNEMNHIEYHINDTLNQVDPQPPEFELESLYFKTLDYDNNDKLDGCEIWKTILFVHKEDSSDSVTESVDSDELAHLIDPILKYSDLNFDGFLDFSEFILLRKNRQVHL</sequence>
<gene>
    <name evidence="4" type="ORF">CDAR_459401</name>
</gene>
<dbReference type="EMBL" id="BPLQ01011121">
    <property type="protein sequence ID" value="GIY55778.1"/>
    <property type="molecule type" value="Genomic_DNA"/>
</dbReference>
<keyword evidence="3" id="KW-1133">Transmembrane helix</keyword>
<accession>A0AAV4UDC8</accession>
<dbReference type="InterPro" id="IPR052110">
    <property type="entry name" value="MCFD2-like"/>
</dbReference>
<name>A0AAV4UDC8_9ARAC</name>
<dbReference type="AlphaFoldDB" id="A0AAV4UDC8"/>
<dbReference type="InterPro" id="IPR011992">
    <property type="entry name" value="EF-hand-dom_pair"/>
</dbReference>
<evidence type="ECO:0000313" key="4">
    <source>
        <dbReference type="EMBL" id="GIY55778.1"/>
    </source>
</evidence>
<evidence type="ECO:0000256" key="1">
    <source>
        <dbReference type="ARBA" id="ARBA00022729"/>
    </source>
</evidence>
<keyword evidence="3" id="KW-0812">Transmembrane</keyword>
<keyword evidence="5" id="KW-1185">Reference proteome</keyword>
<dbReference type="SUPFAM" id="SSF47473">
    <property type="entry name" value="EF-hand"/>
    <property type="match status" value="1"/>
</dbReference>
<keyword evidence="3" id="KW-0472">Membrane</keyword>
<comment type="caution">
    <text evidence="4">The sequence shown here is derived from an EMBL/GenBank/DDBJ whole genome shotgun (WGS) entry which is preliminary data.</text>
</comment>
<dbReference type="PANTHER" id="PTHR23104">
    <property type="entry name" value="MULTIPLE COAGULATION FACTOR DEFICIENCY PROTEIN 2 NEURAL STEM CELL DERIVED NEURONAL SURVIVAL PROTEIN"/>
    <property type="match status" value="1"/>
</dbReference>
<keyword evidence="2" id="KW-0677">Repeat</keyword>
<evidence type="ECO:0000313" key="5">
    <source>
        <dbReference type="Proteomes" id="UP001054837"/>
    </source>
</evidence>
<proteinExistence type="predicted"/>
<evidence type="ECO:0000256" key="2">
    <source>
        <dbReference type="ARBA" id="ARBA00022737"/>
    </source>
</evidence>
<reference evidence="4 5" key="1">
    <citation type="submission" date="2021-06" db="EMBL/GenBank/DDBJ databases">
        <title>Caerostris darwini draft genome.</title>
        <authorList>
            <person name="Kono N."/>
            <person name="Arakawa K."/>
        </authorList>
    </citation>
    <scope>NUCLEOTIDE SEQUENCE [LARGE SCALE GENOMIC DNA]</scope>
</reference>
<dbReference type="PANTHER" id="PTHR23104:SF17">
    <property type="entry name" value="EF-HAND DOMAIN-CONTAINING PROTEIN"/>
    <property type="match status" value="1"/>
</dbReference>
<feature type="transmembrane region" description="Helical" evidence="3">
    <location>
        <begin position="6"/>
        <end position="26"/>
    </location>
</feature>
<organism evidence="4 5">
    <name type="scientific">Caerostris darwini</name>
    <dbReference type="NCBI Taxonomy" id="1538125"/>
    <lineage>
        <taxon>Eukaryota</taxon>
        <taxon>Metazoa</taxon>
        <taxon>Ecdysozoa</taxon>
        <taxon>Arthropoda</taxon>
        <taxon>Chelicerata</taxon>
        <taxon>Arachnida</taxon>
        <taxon>Araneae</taxon>
        <taxon>Araneomorphae</taxon>
        <taxon>Entelegynae</taxon>
        <taxon>Araneoidea</taxon>
        <taxon>Araneidae</taxon>
        <taxon>Caerostris</taxon>
    </lineage>
</organism>
<evidence type="ECO:0000256" key="3">
    <source>
        <dbReference type="SAM" id="Phobius"/>
    </source>
</evidence>
<keyword evidence="1" id="KW-0732">Signal</keyword>
<protein>
    <submittedName>
        <fullName evidence="4">Uncharacterized protein</fullName>
    </submittedName>
</protein>
<dbReference type="Gene3D" id="1.10.238.10">
    <property type="entry name" value="EF-hand"/>
    <property type="match status" value="1"/>
</dbReference>